<dbReference type="PANTHER" id="PTHR31806">
    <property type="entry name" value="PURINE-CYTOSINE PERMEASE FCY2-RELATED"/>
    <property type="match status" value="1"/>
</dbReference>
<reference evidence="3 4" key="1">
    <citation type="journal article" date="2014" name="Proc. Natl. Acad. Sci. U.S.A.">
        <title>Trajectory and genomic determinants of fungal-pathogen speciation and host adaptation.</title>
        <authorList>
            <person name="Hu X."/>
            <person name="Xiao G."/>
            <person name="Zheng P."/>
            <person name="Shang Y."/>
            <person name="Su Y."/>
            <person name="Zhang X."/>
            <person name="Liu X."/>
            <person name="Zhan S."/>
            <person name="St Leger R.J."/>
            <person name="Wang C."/>
        </authorList>
    </citation>
    <scope>NUCLEOTIDE SEQUENCE [LARGE SCALE GENOMIC DNA]</scope>
    <source>
        <strain evidence="3 4">ARSEF 1941</strain>
    </source>
</reference>
<dbReference type="RefSeq" id="XP_040681537.1">
    <property type="nucleotide sequence ID" value="XM_040820049.1"/>
</dbReference>
<comment type="caution">
    <text evidence="3">The sequence shown here is derived from an EMBL/GenBank/DDBJ whole genome shotgun (WGS) entry which is preliminary data.</text>
</comment>
<sequence length="229" mass="24404">MIGGQVVLRLFMGYWPSKILCVLNVILMIGYATIDSIIGGQVLSAVGGGKMTIIVGIIVVSIVCWVVVVFGMALFHKYRRCSWLPQTVALFVLMGVAGPYFDASAPSKVSDALLGAQRLSFLNICRYVPNSWAGAASDFCVCYPEKTSRHKIFLLTLTGIWTAFIFVYGLLGRDHGPGCGRGAPNVPWSRRLRLVAVGGQGVPAAGPCGSSKLLGGMGRRGARHGPCVV</sequence>
<keyword evidence="2" id="KW-1133">Transmembrane helix</keyword>
<keyword evidence="2" id="KW-0812">Transmembrane</keyword>
<dbReference type="AlphaFoldDB" id="A0A0B2WW96"/>
<gene>
    <name evidence="3" type="ORF">MAM_01250</name>
</gene>
<proteinExistence type="predicted"/>
<protein>
    <submittedName>
        <fullName evidence="3">Uncharacterized protein</fullName>
    </submittedName>
</protein>
<dbReference type="GO" id="GO:0022857">
    <property type="term" value="F:transmembrane transporter activity"/>
    <property type="evidence" value="ECO:0007669"/>
    <property type="project" value="InterPro"/>
</dbReference>
<organism evidence="3 4">
    <name type="scientific">Metarhizium album (strain ARSEF 1941)</name>
    <dbReference type="NCBI Taxonomy" id="1081103"/>
    <lineage>
        <taxon>Eukaryota</taxon>
        <taxon>Fungi</taxon>
        <taxon>Dikarya</taxon>
        <taxon>Ascomycota</taxon>
        <taxon>Pezizomycotina</taxon>
        <taxon>Sordariomycetes</taxon>
        <taxon>Hypocreomycetidae</taxon>
        <taxon>Hypocreales</taxon>
        <taxon>Clavicipitaceae</taxon>
        <taxon>Metarhizium</taxon>
    </lineage>
</organism>
<evidence type="ECO:0000313" key="3">
    <source>
        <dbReference type="EMBL" id="KHO00472.1"/>
    </source>
</evidence>
<accession>A0A0B2WW96</accession>
<dbReference type="OrthoDB" id="2116389at2759"/>
<dbReference type="HOGENOM" id="CLU_1210079_0_0_1"/>
<dbReference type="GO" id="GO:0000329">
    <property type="term" value="C:fungal-type vacuole membrane"/>
    <property type="evidence" value="ECO:0007669"/>
    <property type="project" value="TreeGrafter"/>
</dbReference>
<dbReference type="EMBL" id="AZHE01000002">
    <property type="protein sequence ID" value="KHO00472.1"/>
    <property type="molecule type" value="Genomic_DNA"/>
</dbReference>
<feature type="transmembrane region" description="Helical" evidence="2">
    <location>
        <begin position="152"/>
        <end position="171"/>
    </location>
</feature>
<keyword evidence="1" id="KW-0813">Transport</keyword>
<feature type="transmembrane region" description="Helical" evidence="2">
    <location>
        <begin position="53"/>
        <end position="75"/>
    </location>
</feature>
<dbReference type="InterPro" id="IPR026030">
    <property type="entry name" value="Pur-cyt_permease_Fcy2/21/22"/>
</dbReference>
<keyword evidence="4" id="KW-1185">Reference proteome</keyword>
<name>A0A0B2WW96_METAS</name>
<keyword evidence="2" id="KW-0472">Membrane</keyword>
<dbReference type="PANTHER" id="PTHR31806:SF8">
    <property type="entry name" value="TRANSPORTER, PUTATIVE (AFU_ORTHOLOGUE AFUA_2G03000)-RELATED"/>
    <property type="match status" value="1"/>
</dbReference>
<feature type="transmembrane region" description="Helical" evidence="2">
    <location>
        <begin position="12"/>
        <end position="33"/>
    </location>
</feature>
<dbReference type="GeneID" id="63735705"/>
<feature type="transmembrane region" description="Helical" evidence="2">
    <location>
        <begin position="82"/>
        <end position="101"/>
    </location>
</feature>
<evidence type="ECO:0000313" key="4">
    <source>
        <dbReference type="Proteomes" id="UP000030816"/>
    </source>
</evidence>
<dbReference type="STRING" id="1081103.A0A0B2WW96"/>
<dbReference type="Proteomes" id="UP000030816">
    <property type="component" value="Unassembled WGS sequence"/>
</dbReference>
<evidence type="ECO:0000256" key="2">
    <source>
        <dbReference type="SAM" id="Phobius"/>
    </source>
</evidence>
<dbReference type="GO" id="GO:0005886">
    <property type="term" value="C:plasma membrane"/>
    <property type="evidence" value="ECO:0007669"/>
    <property type="project" value="TreeGrafter"/>
</dbReference>
<dbReference type="Gene3D" id="1.10.4160.10">
    <property type="entry name" value="Hydantoin permease"/>
    <property type="match status" value="1"/>
</dbReference>
<evidence type="ECO:0000256" key="1">
    <source>
        <dbReference type="ARBA" id="ARBA00022448"/>
    </source>
</evidence>